<comment type="caution">
    <text evidence="1">The sequence shown here is derived from an EMBL/GenBank/DDBJ whole genome shotgun (WGS) entry which is preliminary data.</text>
</comment>
<protein>
    <submittedName>
        <fullName evidence="1">Uncharacterized protein</fullName>
    </submittedName>
</protein>
<reference evidence="1 2" key="2">
    <citation type="submission" date="2020-02" db="EMBL/GenBank/DDBJ databases">
        <title>Genome sequences of Thiorhodococcus mannitoliphagus and Thiorhodococcus minor, purple sulfur photosynthetic bacteria in the gammaproteobacterial family, Chromatiaceae.</title>
        <authorList>
            <person name="Aviles F.A."/>
            <person name="Meyer T.E."/>
            <person name="Kyndt J.A."/>
        </authorList>
    </citation>
    <scope>NUCLEOTIDE SEQUENCE [LARGE SCALE GENOMIC DNA]</scope>
    <source>
        <strain evidence="1 2">DSM 18266</strain>
    </source>
</reference>
<proteinExistence type="predicted"/>
<dbReference type="EMBL" id="JAAIJR010000339">
    <property type="protein sequence ID" value="NEX23816.1"/>
    <property type="molecule type" value="Genomic_DNA"/>
</dbReference>
<evidence type="ECO:0000313" key="1">
    <source>
        <dbReference type="EMBL" id="NEX23816.1"/>
    </source>
</evidence>
<dbReference type="Proteomes" id="UP000471640">
    <property type="component" value="Unassembled WGS sequence"/>
</dbReference>
<dbReference type="AlphaFoldDB" id="A0A6P1E4E5"/>
<accession>A0A6P1E4E5</accession>
<name>A0A6P1E4E5_9GAMM</name>
<evidence type="ECO:0000313" key="2">
    <source>
        <dbReference type="Proteomes" id="UP000471640"/>
    </source>
</evidence>
<sequence length="47" mass="4985">MTRERIAESIKALAKVGGPGDLRVLNSVFGEHEAAAKAAIAEIEARH</sequence>
<gene>
    <name evidence="1" type="ORF">G3480_26755</name>
</gene>
<reference evidence="2" key="1">
    <citation type="journal article" date="2020" name="Microbiol. Resour. Announc.">
        <title>Draft Genome Sequences of Thiorhodococcus mannitoliphagus and Thiorhodococcus minor, Purple Sulfur Photosynthetic Bacteria in the Gammaproteobacterial Family Chromatiaceae.</title>
        <authorList>
            <person name="Aviles F.A."/>
            <person name="Meyer T.E."/>
            <person name="Kyndt J.A."/>
        </authorList>
    </citation>
    <scope>NUCLEOTIDE SEQUENCE [LARGE SCALE GENOMIC DNA]</scope>
    <source>
        <strain evidence="2">DSM 18266</strain>
    </source>
</reference>
<keyword evidence="2" id="KW-1185">Reference proteome</keyword>
<organism evidence="1 2">
    <name type="scientific">Thiorhodococcus mannitoliphagus</name>
    <dbReference type="NCBI Taxonomy" id="329406"/>
    <lineage>
        <taxon>Bacteria</taxon>
        <taxon>Pseudomonadati</taxon>
        <taxon>Pseudomonadota</taxon>
        <taxon>Gammaproteobacteria</taxon>
        <taxon>Chromatiales</taxon>
        <taxon>Chromatiaceae</taxon>
        <taxon>Thiorhodococcus</taxon>
    </lineage>
</organism>